<feature type="coiled-coil region" evidence="1">
    <location>
        <begin position="327"/>
        <end position="354"/>
    </location>
</feature>
<dbReference type="GO" id="GO:0000422">
    <property type="term" value="P:autophagy of mitochondrion"/>
    <property type="evidence" value="ECO:0007669"/>
    <property type="project" value="TreeGrafter"/>
</dbReference>
<dbReference type="GO" id="GO:0019901">
    <property type="term" value="F:protein kinase binding"/>
    <property type="evidence" value="ECO:0007669"/>
    <property type="project" value="TreeGrafter"/>
</dbReference>
<organism evidence="3">
    <name type="scientific">Auxenochlorella protothecoides</name>
    <name type="common">Green microalga</name>
    <name type="synonym">Chlorella protothecoides</name>
    <dbReference type="NCBI Taxonomy" id="3075"/>
    <lineage>
        <taxon>Eukaryota</taxon>
        <taxon>Viridiplantae</taxon>
        <taxon>Chlorophyta</taxon>
        <taxon>core chlorophytes</taxon>
        <taxon>Trebouxiophyceae</taxon>
        <taxon>Chlorellales</taxon>
        <taxon>Chlorellaceae</taxon>
        <taxon>Auxenochlorella</taxon>
    </lineage>
</organism>
<reference evidence="3" key="1">
    <citation type="submission" date="2015-08" db="EMBL/GenBank/DDBJ databases">
        <authorList>
            <person name="Babu N.S."/>
            <person name="Beckwith C.J."/>
            <person name="Beseler K.G."/>
            <person name="Brison A."/>
            <person name="Carone J.V."/>
            <person name="Caskin T.P."/>
            <person name="Diamond M."/>
            <person name="Durham M.E."/>
            <person name="Foxe J.M."/>
            <person name="Go M."/>
            <person name="Henderson B.A."/>
            <person name="Jones I.B."/>
            <person name="McGettigan J.A."/>
            <person name="Micheletti S.J."/>
            <person name="Nasrallah M.E."/>
            <person name="Ortiz D."/>
            <person name="Piller C.R."/>
            <person name="Privatt S.R."/>
            <person name="Schneider S.L."/>
            <person name="Sharp S."/>
            <person name="Smith T.C."/>
            <person name="Stanton J.D."/>
            <person name="Ullery H.E."/>
            <person name="Wilson R.J."/>
            <person name="Serrano M.G."/>
            <person name="Buck G."/>
            <person name="Lee V."/>
            <person name="Wang Y."/>
            <person name="Carvalho R."/>
            <person name="Voegtly L."/>
            <person name="Shi R."/>
            <person name="Duckworth R."/>
            <person name="Johnson A."/>
            <person name="Loviza R."/>
            <person name="Walstead R."/>
            <person name="Shah Z."/>
            <person name="Kiflezghi M."/>
            <person name="Wade K."/>
            <person name="Ball S.L."/>
            <person name="Bradley K.W."/>
            <person name="Asai D.J."/>
            <person name="Bowman C.A."/>
            <person name="Russell D.A."/>
            <person name="Pope W.H."/>
            <person name="Jacobs-Sera D."/>
            <person name="Hendrix R.W."/>
            <person name="Hatfull G.F."/>
        </authorList>
    </citation>
    <scope>NUCLEOTIDE SEQUENCE</scope>
</reference>
<feature type="non-terminal residue" evidence="3">
    <location>
        <position position="1"/>
    </location>
</feature>
<dbReference type="PANTHER" id="PTHR13222:SF1">
    <property type="entry name" value="RB1-INDUCIBLE COILED-COIL PROTEIN 1"/>
    <property type="match status" value="1"/>
</dbReference>
<dbReference type="InterPro" id="IPR040040">
    <property type="entry name" value="ATG11"/>
</dbReference>
<feature type="region of interest" description="Disordered" evidence="2">
    <location>
        <begin position="571"/>
        <end position="637"/>
    </location>
</feature>
<feature type="region of interest" description="Disordered" evidence="2">
    <location>
        <begin position="210"/>
        <end position="241"/>
    </location>
</feature>
<protein>
    <submittedName>
        <fullName evidence="3">Uncharacterized protein</fullName>
    </submittedName>
</protein>
<evidence type="ECO:0000313" key="3">
    <source>
        <dbReference type="EMBL" id="JAT71701.1"/>
    </source>
</evidence>
<proteinExistence type="predicted"/>
<feature type="compositionally biased region" description="Low complexity" evidence="2">
    <location>
        <begin position="659"/>
        <end position="669"/>
    </location>
</feature>
<dbReference type="GO" id="GO:0034045">
    <property type="term" value="C:phagophore assembly site membrane"/>
    <property type="evidence" value="ECO:0007669"/>
    <property type="project" value="TreeGrafter"/>
</dbReference>
<feature type="compositionally biased region" description="Low complexity" evidence="2">
    <location>
        <begin position="278"/>
        <end position="307"/>
    </location>
</feature>
<dbReference type="PANTHER" id="PTHR13222">
    <property type="entry name" value="RB1-INDUCIBLE COILED-COIL"/>
    <property type="match status" value="1"/>
</dbReference>
<dbReference type="AlphaFoldDB" id="A0A1D1ZXX1"/>
<evidence type="ECO:0000256" key="1">
    <source>
        <dbReference type="SAM" id="Coils"/>
    </source>
</evidence>
<feature type="compositionally biased region" description="Gly residues" evidence="2">
    <location>
        <begin position="215"/>
        <end position="224"/>
    </location>
</feature>
<feature type="region of interest" description="Disordered" evidence="2">
    <location>
        <begin position="651"/>
        <end position="804"/>
    </location>
</feature>
<dbReference type="EMBL" id="GDKF01006921">
    <property type="protein sequence ID" value="JAT71701.1"/>
    <property type="molecule type" value="Transcribed_RNA"/>
</dbReference>
<feature type="region of interest" description="Disordered" evidence="2">
    <location>
        <begin position="278"/>
        <end position="310"/>
    </location>
</feature>
<dbReference type="GO" id="GO:1990316">
    <property type="term" value="C:Atg1/ULK1 kinase complex"/>
    <property type="evidence" value="ECO:0007669"/>
    <property type="project" value="TreeGrafter"/>
</dbReference>
<dbReference type="GO" id="GO:0061709">
    <property type="term" value="P:reticulophagy"/>
    <property type="evidence" value="ECO:0007669"/>
    <property type="project" value="TreeGrafter"/>
</dbReference>
<keyword evidence="1" id="KW-0175">Coiled coil</keyword>
<feature type="region of interest" description="Disordered" evidence="2">
    <location>
        <begin position="366"/>
        <end position="443"/>
    </location>
</feature>
<gene>
    <name evidence="3" type="ORF">g.4699</name>
</gene>
<name>A0A1D1ZXX1_AUXPR</name>
<dbReference type="GO" id="GO:0034517">
    <property type="term" value="P:ribophagy"/>
    <property type="evidence" value="ECO:0007669"/>
    <property type="project" value="TreeGrafter"/>
</dbReference>
<dbReference type="GO" id="GO:0060090">
    <property type="term" value="F:molecular adaptor activity"/>
    <property type="evidence" value="ECO:0007669"/>
    <property type="project" value="TreeGrafter"/>
</dbReference>
<accession>A0A1D1ZXX1</accession>
<dbReference type="GO" id="GO:0034727">
    <property type="term" value="P:piecemeal microautophagy of the nucleus"/>
    <property type="evidence" value="ECO:0007669"/>
    <property type="project" value="TreeGrafter"/>
</dbReference>
<sequence>GVPGGAPGTPAPAPSWQAAAAAAHAGATLPRLAELDAGAAALLSAVARARHVLAAEAVAQLQSIAVQQGRMRDLGNRLALYREAAERQAGWVTRLGQLRRVPAAYKQCLAECLRRRTFIERYGQYAATLAEKVGTFREKEAATRDRFRSHIECFVPGALLEAMGLVAPPPHCQIHVPGDADGAVLAVGVEDVYAFQLPWDASAMLLSSGARSVPGGEGSQGGDAGAQPGTPARGTDGAPCQAADPLQALTLENARLRADLAVQVALLGMQAAAPAAAAGRGEAPDAGGDAPDPGASPSVSGAATSAAPAPPFGARWRQALAAKDEVAGALAAQLQAARATLAAYEARIGELEAALGAQRGVESAAGAQSGTPALGLGEGAMLGQEGDRRGADAAGGGDGQPGAATPFAAAGAQAGAADAARLAAGRPAPVRRPHGAPGSGVPAAASQAASASFTPSGALDAGSGPAAGVSLGALSSSPAFLSACAAGPTAGEGWQEPGLLESPAQRVDGHDADLAQEGADHSEPRTLVAAGDAALAAAKSPPVILEGRDEASSGGSEALPAVVEDARPAGDGAVMLAPGNDSELGEGGLDAGVSEEAASEEAAPEGVTPEGAAPDLGDQDAESEPANDAPSENVPETAVAAVEEIPISPIEANLKDAATDVPATAPPAETAEDAPEAVGEYAQLEPSGTVPLKATPQPASEQEREQSAVPATEAAVASSEAALEPSLAPTVTLEADSTSAEAREGPALSAADAGDVPVPMAPAREQPAMEPVHDEFSDVEGIEAATSSEEDEQAAARDGAGSVA</sequence>
<dbReference type="GO" id="GO:0000045">
    <property type="term" value="P:autophagosome assembly"/>
    <property type="evidence" value="ECO:0007669"/>
    <property type="project" value="InterPro"/>
</dbReference>
<feature type="compositionally biased region" description="Low complexity" evidence="2">
    <location>
        <begin position="707"/>
        <end position="729"/>
    </location>
</feature>
<evidence type="ECO:0000256" key="2">
    <source>
        <dbReference type="SAM" id="MobiDB-lite"/>
    </source>
</evidence>
<feature type="compositionally biased region" description="Low complexity" evidence="2">
    <location>
        <begin position="401"/>
        <end position="428"/>
    </location>
</feature>